<accession>A0A835QBE9</accession>
<dbReference type="AlphaFoldDB" id="A0A835QBE9"/>
<evidence type="ECO:0000313" key="1">
    <source>
        <dbReference type="EMBL" id="KAG0469279.1"/>
    </source>
</evidence>
<dbReference type="Proteomes" id="UP000639772">
    <property type="component" value="Chromosome 9"/>
</dbReference>
<protein>
    <submittedName>
        <fullName evidence="1">Uncharacterized protein</fullName>
    </submittedName>
</protein>
<evidence type="ECO:0000313" key="2">
    <source>
        <dbReference type="Proteomes" id="UP000639772"/>
    </source>
</evidence>
<reference evidence="1 2" key="1">
    <citation type="journal article" date="2020" name="Nat. Food">
        <title>A phased Vanilla planifolia genome enables genetic improvement of flavour and production.</title>
        <authorList>
            <person name="Hasing T."/>
            <person name="Tang H."/>
            <person name="Brym M."/>
            <person name="Khazi F."/>
            <person name="Huang T."/>
            <person name="Chambers A.H."/>
        </authorList>
    </citation>
    <scope>NUCLEOTIDE SEQUENCE [LARGE SCALE GENOMIC DNA]</scope>
    <source>
        <tissue evidence="1">Leaf</tissue>
    </source>
</reference>
<comment type="caution">
    <text evidence="1">The sequence shown here is derived from an EMBL/GenBank/DDBJ whole genome shotgun (WGS) entry which is preliminary data.</text>
</comment>
<proteinExistence type="predicted"/>
<gene>
    <name evidence="1" type="ORF">HPP92_018607</name>
</gene>
<sequence length="108" mass="12628">MGYRSQLLSIRPSETRIFIIGDNKRKSSKYTKGASKTSKHNILLVNEFKFSLLKISQLFYNDFQVICYSLCCNTTKDDETFLTQKQIQDESMQDEVEEALFLLDTFYS</sequence>
<organism evidence="1 2">
    <name type="scientific">Vanilla planifolia</name>
    <name type="common">Vanilla</name>
    <dbReference type="NCBI Taxonomy" id="51239"/>
    <lineage>
        <taxon>Eukaryota</taxon>
        <taxon>Viridiplantae</taxon>
        <taxon>Streptophyta</taxon>
        <taxon>Embryophyta</taxon>
        <taxon>Tracheophyta</taxon>
        <taxon>Spermatophyta</taxon>
        <taxon>Magnoliopsida</taxon>
        <taxon>Liliopsida</taxon>
        <taxon>Asparagales</taxon>
        <taxon>Orchidaceae</taxon>
        <taxon>Vanilloideae</taxon>
        <taxon>Vanilleae</taxon>
        <taxon>Vanilla</taxon>
    </lineage>
</organism>
<dbReference type="EMBL" id="JADCNM010000009">
    <property type="protein sequence ID" value="KAG0469279.1"/>
    <property type="molecule type" value="Genomic_DNA"/>
</dbReference>
<name>A0A835QBE9_VANPL</name>